<protein>
    <submittedName>
        <fullName evidence="1">Uncharacterized protein</fullName>
    </submittedName>
</protein>
<sequence length="326" mass="36605">MTTWLEVLTALTTVPRIPLRGTVREVRAEEPAGFGWAGHADQMVIPVGDGCRVWRHGDRLRVEREDGALVFITDGARAWDFTVDAKRPRTGAVDRVIYLGPNQFLVQRRSAADWQGNDFTRPAGEVEEIEFAGRRCWTVELAPPPGKPHPLRIWVDIESGHMLGFHSEAGGQGARFVDPVVGADADDSLFHWDGPVYTPQQYQQLLEEQRAAVQREQAGWFAETVTSAPLTARVPVDFTPESVPFRDPETGAFDAHSRRTLLSRRPRTAEGWTPRWGALHYVWSTPQWDWAAAVIDADLDDEAVAQLQQQLHPGEPVDRQRRIAGR</sequence>
<reference evidence="1 2" key="1">
    <citation type="journal article" date="2012" name="J. Bacteriol.">
        <title>Genome sequence of the human- and animal-pathogenic strain Nocardia cyriacigeorgica GUH-2.</title>
        <authorList>
            <person name="Zoropogui A."/>
            <person name="Pujic P."/>
            <person name="Normand P."/>
            <person name="Barbe V."/>
            <person name="Beaman B."/>
            <person name="Beaman L."/>
            <person name="Boiron P."/>
            <person name="Colinon C."/>
            <person name="Deredjian A."/>
            <person name="Graindorge A."/>
            <person name="Mangenot S."/>
            <person name="Nazaret S."/>
            <person name="Neto M."/>
            <person name="Petit S."/>
            <person name="Roche D."/>
            <person name="Vallenet D."/>
            <person name="Rodriguez-Nava V."/>
            <person name="Richard Y."/>
            <person name="Cournoyer B."/>
            <person name="Blaha D."/>
        </authorList>
    </citation>
    <scope>NUCLEOTIDE SEQUENCE [LARGE SCALE GENOMIC DNA]</scope>
    <source>
        <strain evidence="1 2">GUH-2</strain>
    </source>
</reference>
<dbReference type="EMBL" id="FO082843">
    <property type="protein sequence ID" value="CCF63079.1"/>
    <property type="molecule type" value="Genomic_DNA"/>
</dbReference>
<name>H6R200_NOCCG</name>
<dbReference type="eggNOG" id="ENOG5033UEA">
    <property type="taxonomic scope" value="Bacteria"/>
</dbReference>
<organism evidence="1 2">
    <name type="scientific">Nocardia cyriacigeorgica (strain GUH-2)</name>
    <dbReference type="NCBI Taxonomy" id="1127134"/>
    <lineage>
        <taxon>Bacteria</taxon>
        <taxon>Bacillati</taxon>
        <taxon>Actinomycetota</taxon>
        <taxon>Actinomycetes</taxon>
        <taxon>Mycobacteriales</taxon>
        <taxon>Nocardiaceae</taxon>
        <taxon>Nocardia</taxon>
    </lineage>
</organism>
<proteinExistence type="predicted"/>
<dbReference type="Proteomes" id="UP000008190">
    <property type="component" value="Chromosome"/>
</dbReference>
<accession>H6R200</accession>
<dbReference type="AlphaFoldDB" id="H6R200"/>
<keyword evidence="2" id="KW-1185">Reference proteome</keyword>
<evidence type="ECO:0000313" key="2">
    <source>
        <dbReference type="Proteomes" id="UP000008190"/>
    </source>
</evidence>
<gene>
    <name evidence="1" type="ordered locus">NOCYR_2302</name>
</gene>
<evidence type="ECO:0000313" key="1">
    <source>
        <dbReference type="EMBL" id="CCF63079.1"/>
    </source>
</evidence>
<dbReference type="KEGG" id="ncy:NOCYR_2302"/>
<dbReference type="RefSeq" id="WP_014350539.1">
    <property type="nucleotide sequence ID" value="NC_016887.1"/>
</dbReference>
<dbReference type="HOGENOM" id="CLU_841663_0_0_11"/>